<name>A0ABW1A413_9ACTN</name>
<dbReference type="RefSeq" id="WP_378285127.1">
    <property type="nucleotide sequence ID" value="NZ_JBHSON010000042.1"/>
</dbReference>
<feature type="domain" description="MucB/RseB N-terminal" evidence="2">
    <location>
        <begin position="176"/>
        <end position="243"/>
    </location>
</feature>
<dbReference type="InterPro" id="IPR038484">
    <property type="entry name" value="MucB/RseB_C_sf"/>
</dbReference>
<feature type="compositionally biased region" description="Low complexity" evidence="1">
    <location>
        <begin position="129"/>
        <end position="148"/>
    </location>
</feature>
<accession>A0ABW1A413</accession>
<feature type="region of interest" description="Disordered" evidence="1">
    <location>
        <begin position="304"/>
        <end position="332"/>
    </location>
</feature>
<protein>
    <submittedName>
        <fullName evidence="3">Sigma-E factor regulatory protein RseB domain-containing protein</fullName>
    </submittedName>
</protein>
<evidence type="ECO:0000259" key="2">
    <source>
        <dbReference type="Pfam" id="PF03888"/>
    </source>
</evidence>
<evidence type="ECO:0000313" key="3">
    <source>
        <dbReference type="EMBL" id="MFC5749402.1"/>
    </source>
</evidence>
<dbReference type="Gene3D" id="2.50.20.10">
    <property type="entry name" value="Lipoprotein localisation LolA/LolB/LppX"/>
    <property type="match status" value="1"/>
</dbReference>
<reference evidence="4" key="1">
    <citation type="journal article" date="2019" name="Int. J. Syst. Evol. Microbiol.">
        <title>The Global Catalogue of Microorganisms (GCM) 10K type strain sequencing project: providing services to taxonomists for standard genome sequencing and annotation.</title>
        <authorList>
            <consortium name="The Broad Institute Genomics Platform"/>
            <consortium name="The Broad Institute Genome Sequencing Center for Infectious Disease"/>
            <person name="Wu L."/>
            <person name="Ma J."/>
        </authorList>
    </citation>
    <scope>NUCLEOTIDE SEQUENCE [LARGE SCALE GENOMIC DNA]</scope>
    <source>
        <strain evidence="4">KCTC 42087</strain>
    </source>
</reference>
<feature type="region of interest" description="Disordered" evidence="1">
    <location>
        <begin position="85"/>
        <end position="148"/>
    </location>
</feature>
<keyword evidence="4" id="KW-1185">Reference proteome</keyword>
<dbReference type="InterPro" id="IPR033434">
    <property type="entry name" value="MucB/RseB_N"/>
</dbReference>
<comment type="caution">
    <text evidence="3">The sequence shown here is derived from an EMBL/GenBank/DDBJ whole genome shotgun (WGS) entry which is preliminary data.</text>
</comment>
<dbReference type="Pfam" id="PF03888">
    <property type="entry name" value="MucB_RseB"/>
    <property type="match status" value="1"/>
</dbReference>
<dbReference type="Proteomes" id="UP001596074">
    <property type="component" value="Unassembled WGS sequence"/>
</dbReference>
<evidence type="ECO:0000256" key="1">
    <source>
        <dbReference type="SAM" id="MobiDB-lite"/>
    </source>
</evidence>
<gene>
    <name evidence="3" type="ORF">ACFPZN_27595</name>
</gene>
<dbReference type="EMBL" id="JBHSON010000042">
    <property type="protein sequence ID" value="MFC5749402.1"/>
    <property type="molecule type" value="Genomic_DNA"/>
</dbReference>
<proteinExistence type="predicted"/>
<sequence>MIGRTPAGWPGRRMRVALVCGLAGAVTLAAALAGDTRERRVRNDPDAVRLLRAAADAALRVHYEGTQFLTTWNASGPATHRVKVEHTPGDGTYFTPDPASGSSTPAGPQDLPGSGQPAAPQSQAPRRVGASAAPGAEAPSAAGARPEAGRAYQPDTLPVWGGSVGFTAEILGLLIRNYAVVRGPEAVVCGRRARVVEARRADGTAAGRFWIDAATGLMLHREMIDGRGRAVAATGFSELRVSPAGGGGNEPLAMAGTKTPVPSARPSASVPAALPWADRLEDEELAVLRDQGWPVPGALPGRLTLYDARRPASKEKRPGRSASGAGGRDRAGGGVVHLSYSDGVAAVSVFVQRGTLDETAFSGWRRTASRGRTVFRRDSLQRWAVWERDGYVFTVLTDAPEDTADSVVAALPHGEDAFRARLGRGFRRLVSWINPVG</sequence>
<evidence type="ECO:0000313" key="4">
    <source>
        <dbReference type="Proteomes" id="UP001596074"/>
    </source>
</evidence>
<dbReference type="Gene3D" id="3.30.200.100">
    <property type="entry name" value="MucB/RseB, C-terminal domain"/>
    <property type="match status" value="1"/>
</dbReference>
<feature type="compositionally biased region" description="Basic and acidic residues" evidence="1">
    <location>
        <begin position="307"/>
        <end position="318"/>
    </location>
</feature>
<organism evidence="3 4">
    <name type="scientific">Actinomadura rugatobispora</name>
    <dbReference type="NCBI Taxonomy" id="1994"/>
    <lineage>
        <taxon>Bacteria</taxon>
        <taxon>Bacillati</taxon>
        <taxon>Actinomycetota</taxon>
        <taxon>Actinomycetes</taxon>
        <taxon>Streptosporangiales</taxon>
        <taxon>Thermomonosporaceae</taxon>
        <taxon>Actinomadura</taxon>
    </lineage>
</organism>